<sequence>MNQTGSEAARVGRWLQEDGEIEALLRSARRIAVVGISDKPERDSYRVALYLKDHGYEVIPVNPRLEAWLGIPAVPHLQAIDGPVDIVDVFRRSEETPPIAEQAVAIGARALWLQLGVHNDETVRIATAGGLDVVTNRCIKIEHGRLILGR</sequence>
<comment type="caution">
    <text evidence="3">The sequence shown here is derived from an EMBL/GenBank/DDBJ whole genome shotgun (WGS) entry which is preliminary data.</text>
</comment>
<dbReference type="EMBL" id="PEBV01000004">
    <property type="protein sequence ID" value="PTQ54398.1"/>
    <property type="molecule type" value="Genomic_DNA"/>
</dbReference>
<dbReference type="OrthoDB" id="9804695at2"/>
<evidence type="ECO:0000313" key="4">
    <source>
        <dbReference type="EMBL" id="PTQ54398.1"/>
    </source>
</evidence>
<gene>
    <name evidence="4" type="ORF">HSCHL_0317</name>
    <name evidence="2" type="ORF">KM312_10340</name>
    <name evidence="3" type="ORF">SA87_10880</name>
</gene>
<dbReference type="AlphaFoldDB" id="A0A132MG30"/>
<evidence type="ECO:0000313" key="2">
    <source>
        <dbReference type="EMBL" id="MBT9283024.1"/>
    </source>
</evidence>
<evidence type="ECO:0000313" key="6">
    <source>
        <dbReference type="Proteomes" id="UP000244180"/>
    </source>
</evidence>
<dbReference type="Proteomes" id="UP000244180">
    <property type="component" value="Unassembled WGS sequence"/>
</dbReference>
<protein>
    <submittedName>
        <fullName evidence="3">CoA-binding protein</fullName>
    </submittedName>
    <submittedName>
        <fullName evidence="4">Succinyl-CoA synthetase, alpha subunit-related enzyme</fullName>
    </submittedName>
</protein>
<accession>A0A132MG30</accession>
<dbReference type="SUPFAM" id="SSF51735">
    <property type="entry name" value="NAD(P)-binding Rossmann-fold domains"/>
    <property type="match status" value="1"/>
</dbReference>
<reference evidence="4 6" key="2">
    <citation type="submission" date="2017-08" db="EMBL/GenBank/DDBJ databases">
        <title>Burning lignite coal seam in the remote Altai Mountains harbors a hydrogen-driven thermophilic microbial community.</title>
        <authorList>
            <person name="Kadnikov V.V."/>
            <person name="Mardanov A.V."/>
            <person name="Ivasenko D."/>
            <person name="Beletsky A.V."/>
            <person name="Karnachuk O.V."/>
            <person name="Ravin N.V."/>
        </authorList>
    </citation>
    <scope>NUCLEOTIDE SEQUENCE [LARGE SCALE GENOMIC DNA]</scope>
    <source>
        <strain evidence="4">AL33</strain>
    </source>
</reference>
<dbReference type="InterPro" id="IPR003781">
    <property type="entry name" value="CoA-bd"/>
</dbReference>
<reference evidence="3 5" key="1">
    <citation type="submission" date="2015-09" db="EMBL/GenBank/DDBJ databases">
        <title>Draft genome sequence of Hydrogenibacillus schlegelii DSM 2000.</title>
        <authorList>
            <person name="Hemp J."/>
        </authorList>
    </citation>
    <scope>NUCLEOTIDE SEQUENCE [LARGE SCALE GENOMIC DNA]</scope>
    <source>
        <strain evidence="3 5">MA 48</strain>
    </source>
</reference>
<dbReference type="Proteomes" id="UP000243024">
    <property type="component" value="Unassembled WGS sequence"/>
</dbReference>
<reference evidence="2" key="3">
    <citation type="journal article" date="2021" name="Microbiology">
        <title>Metagenomic Analysis of the Microbial Community in the Underground Coal Fire Area (Kemerovo Region, Russia) Revealed Predominance of Thermophilic Members of the Phyla Deinococcus-thermus, Aquificae, and Firmicutes.</title>
        <authorList>
            <person name="Kadnikov V."/>
            <person name="Mardanov A.V."/>
            <person name="Beletsky A.V."/>
            <person name="Karnachuk O.V."/>
            <person name="Ravin N.V."/>
        </authorList>
    </citation>
    <scope>NUCLEOTIDE SEQUENCE</scope>
    <source>
        <strain evidence="2">RBS10-49</strain>
    </source>
</reference>
<dbReference type="PANTHER" id="PTHR33303:SF2">
    <property type="entry name" value="COA-BINDING DOMAIN-CONTAINING PROTEIN"/>
    <property type="match status" value="1"/>
</dbReference>
<evidence type="ECO:0000313" key="5">
    <source>
        <dbReference type="Proteomes" id="UP000243024"/>
    </source>
</evidence>
<dbReference type="RefSeq" id="WP_066197977.1">
    <property type="nucleotide sequence ID" value="NZ_CBCSAS010000011.1"/>
</dbReference>
<dbReference type="SMART" id="SM00881">
    <property type="entry name" value="CoA_binding"/>
    <property type="match status" value="1"/>
</dbReference>
<evidence type="ECO:0000313" key="3">
    <source>
        <dbReference type="EMBL" id="OAR05398.1"/>
    </source>
</evidence>
<proteinExistence type="predicted"/>
<dbReference type="PANTHER" id="PTHR33303">
    <property type="entry name" value="CYTOPLASMIC PROTEIN-RELATED"/>
    <property type="match status" value="1"/>
</dbReference>
<feature type="domain" description="CoA-binding" evidence="1">
    <location>
        <begin position="24"/>
        <end position="117"/>
    </location>
</feature>
<keyword evidence="5" id="KW-1185">Reference proteome</keyword>
<dbReference type="InterPro" id="IPR036291">
    <property type="entry name" value="NAD(P)-bd_dom_sf"/>
</dbReference>
<dbReference type="STRING" id="1484.SA87_10880"/>
<name>A0A132MG30_HYDSH</name>
<dbReference type="EMBL" id="JAHHQF010000071">
    <property type="protein sequence ID" value="MBT9283024.1"/>
    <property type="molecule type" value="Genomic_DNA"/>
</dbReference>
<dbReference type="Pfam" id="PF13380">
    <property type="entry name" value="CoA_binding_2"/>
    <property type="match status" value="1"/>
</dbReference>
<organism evidence="3 5">
    <name type="scientific">Hydrogenibacillus schlegelii</name>
    <name type="common">Bacillus schlegelii</name>
    <dbReference type="NCBI Taxonomy" id="1484"/>
    <lineage>
        <taxon>Bacteria</taxon>
        <taxon>Bacillati</taxon>
        <taxon>Bacillota</taxon>
        <taxon>Bacilli</taxon>
        <taxon>Bacillales</taxon>
        <taxon>Bacillales Family X. Incertae Sedis</taxon>
        <taxon>Hydrogenibacillus</taxon>
    </lineage>
</organism>
<dbReference type="Proteomes" id="UP000748108">
    <property type="component" value="Unassembled WGS sequence"/>
</dbReference>
<evidence type="ECO:0000259" key="1">
    <source>
        <dbReference type="SMART" id="SM00881"/>
    </source>
</evidence>
<dbReference type="EMBL" id="JXBB01000001">
    <property type="protein sequence ID" value="OAR05398.1"/>
    <property type="molecule type" value="Genomic_DNA"/>
</dbReference>
<dbReference type="Gene3D" id="3.40.50.720">
    <property type="entry name" value="NAD(P)-binding Rossmann-like Domain"/>
    <property type="match status" value="1"/>
</dbReference>